<proteinExistence type="predicted"/>
<keyword evidence="1" id="KW-0732">Signal</keyword>
<dbReference type="RefSeq" id="WP_105998719.1">
    <property type="nucleotide sequence ID" value="NZ_CM009578.1"/>
</dbReference>
<evidence type="ECO:0000256" key="1">
    <source>
        <dbReference type="SAM" id="SignalP"/>
    </source>
</evidence>
<dbReference type="EMBL" id="PHFW01000002">
    <property type="protein sequence ID" value="PQM28551.1"/>
    <property type="molecule type" value="Genomic_DNA"/>
</dbReference>
<name>A0A2S8B812_9SPHN</name>
<accession>A0A2S8B812</accession>
<dbReference type="PANTHER" id="PTHR38075:SF1">
    <property type="entry name" value="DUF4139 DOMAIN-CONTAINING PROTEIN"/>
    <property type="match status" value="1"/>
</dbReference>
<evidence type="ECO:0000313" key="3">
    <source>
        <dbReference type="Proteomes" id="UP000238954"/>
    </source>
</evidence>
<feature type="chain" id="PRO_5015759999" evidence="1">
    <location>
        <begin position="22"/>
        <end position="473"/>
    </location>
</feature>
<comment type="caution">
    <text evidence="2">The sequence shown here is derived from an EMBL/GenBank/DDBJ whole genome shotgun (WGS) entry which is preliminary data.</text>
</comment>
<dbReference type="PANTHER" id="PTHR38075">
    <property type="entry name" value="DUF4139 DOMAIN-CONTAINING PROTEIN"/>
    <property type="match status" value="1"/>
</dbReference>
<keyword evidence="3" id="KW-1185">Reference proteome</keyword>
<feature type="signal peptide" evidence="1">
    <location>
        <begin position="1"/>
        <end position="21"/>
    </location>
</feature>
<reference evidence="3" key="1">
    <citation type="submission" date="2017-11" db="EMBL/GenBank/DDBJ databases">
        <title>The complete genome sequence of Sphingopyxis pomeranensis sp. nov. strain WS5A3p.</title>
        <authorList>
            <person name="Kaminski M.A."/>
        </authorList>
    </citation>
    <scope>NUCLEOTIDE SEQUENCE [LARGE SCALE GENOMIC DNA]</scope>
    <source>
        <strain evidence="3">WS5A3p</strain>
    </source>
</reference>
<dbReference type="OrthoDB" id="9808067at2"/>
<evidence type="ECO:0000313" key="2">
    <source>
        <dbReference type="EMBL" id="PQM28551.1"/>
    </source>
</evidence>
<organism evidence="2 3">
    <name type="scientific">Sphingopyxis lindanitolerans</name>
    <dbReference type="NCBI Taxonomy" id="2054227"/>
    <lineage>
        <taxon>Bacteria</taxon>
        <taxon>Pseudomonadati</taxon>
        <taxon>Pseudomonadota</taxon>
        <taxon>Alphaproteobacteria</taxon>
        <taxon>Sphingomonadales</taxon>
        <taxon>Sphingomonadaceae</taxon>
        <taxon>Sphingopyxis</taxon>
    </lineage>
</organism>
<gene>
    <name evidence="2" type="ORF">CVO77_08890</name>
</gene>
<protein>
    <submittedName>
        <fullName evidence="2">DUF4139 domain-containing protein</fullName>
    </submittedName>
</protein>
<sequence length="473" mass="51025">MRALAGACFLTLALGAVPAAAQDPAAGNAQGDVAVTIYNGGQSLVQDIRQISFPAGRTRQEFPDVSAQIRPQTVSFSAAGTAIVEQNFDYDLLSPNALMQKAVGEMVTLLRINPATGAETRERAKVLAVNGGVVLEIGSRIEILRDDGLPVRVIFDKIPPNLRAKPTLSITVESKSAGTRPATLSYLTSGLGWSADYVSLYDEKAGTIDVQGWVTLTNNSGTTFDKARTLLVAGTPSAAGMASYGGTYYRSRPAPPGELRRAGTETAPREQLGDYYLYPLAERTTIANAQTKQVSFLDVAKVPAQKIYEYTVGGFDNMSEPKSAASVIKFSSSAEGGLGDALPAGTVRFYQRDLRGDPQFIGESRIGHTPMGSELGLKTGEAFDVKIKATLVSRERRSPSTWRSSMSYLLTNARPQPVTVDLVQRGLDWYWDDTRIITESQKSERLDSDGTKWRVTVPANGEATITATFETRY</sequence>
<dbReference type="Proteomes" id="UP000238954">
    <property type="component" value="Chromosome"/>
</dbReference>
<dbReference type="AlphaFoldDB" id="A0A2S8B812"/>